<accession>A0A1C7MM12</accession>
<feature type="compositionally biased region" description="Basic and acidic residues" evidence="1">
    <location>
        <begin position="48"/>
        <end position="59"/>
    </location>
</feature>
<dbReference type="AlphaFoldDB" id="A0A1C7MM12"/>
<evidence type="ECO:0000313" key="3">
    <source>
        <dbReference type="Proteomes" id="UP000092993"/>
    </source>
</evidence>
<name>A0A1C7MM12_GRIFR</name>
<gene>
    <name evidence="2" type="ORF">A0H81_02058</name>
</gene>
<evidence type="ECO:0000313" key="2">
    <source>
        <dbReference type="EMBL" id="OBZ77902.1"/>
    </source>
</evidence>
<evidence type="ECO:0000256" key="1">
    <source>
        <dbReference type="SAM" id="MobiDB-lite"/>
    </source>
</evidence>
<comment type="caution">
    <text evidence="2">The sequence shown here is derived from an EMBL/GenBank/DDBJ whole genome shotgun (WGS) entry which is preliminary data.</text>
</comment>
<proteinExistence type="predicted"/>
<keyword evidence="3" id="KW-1185">Reference proteome</keyword>
<organism evidence="2 3">
    <name type="scientific">Grifola frondosa</name>
    <name type="common">Maitake</name>
    <name type="synonym">Polyporus frondosus</name>
    <dbReference type="NCBI Taxonomy" id="5627"/>
    <lineage>
        <taxon>Eukaryota</taxon>
        <taxon>Fungi</taxon>
        <taxon>Dikarya</taxon>
        <taxon>Basidiomycota</taxon>
        <taxon>Agaricomycotina</taxon>
        <taxon>Agaricomycetes</taxon>
        <taxon>Polyporales</taxon>
        <taxon>Grifolaceae</taxon>
        <taxon>Grifola</taxon>
    </lineage>
</organism>
<feature type="region of interest" description="Disordered" evidence="1">
    <location>
        <begin position="22"/>
        <end position="59"/>
    </location>
</feature>
<sequence>MRKETDNPLFNLRQFDVSFQRTPSHEHGGLRIDGSSPQPPLSSSVAPREGEPDPADLDKLRKWQEERIARKLRGEYESAVFHLAEVVNNNLSTPLRIASIRVEGAAKTRKSFLGSIITPFLRPRLRHS</sequence>
<dbReference type="OrthoDB" id="1724197at2759"/>
<protein>
    <submittedName>
        <fullName evidence="2">Uncharacterized protein</fullName>
    </submittedName>
</protein>
<dbReference type="STRING" id="5627.A0A1C7MM12"/>
<dbReference type="Proteomes" id="UP000092993">
    <property type="component" value="Unassembled WGS sequence"/>
</dbReference>
<reference evidence="2 3" key="1">
    <citation type="submission" date="2016-03" db="EMBL/GenBank/DDBJ databases">
        <title>Whole genome sequencing of Grifola frondosa 9006-11.</title>
        <authorList>
            <person name="Min B."/>
            <person name="Park H."/>
            <person name="Kim J.-G."/>
            <person name="Cho H."/>
            <person name="Oh Y.-L."/>
            <person name="Kong W.-S."/>
            <person name="Choi I.-G."/>
        </authorList>
    </citation>
    <scope>NUCLEOTIDE SEQUENCE [LARGE SCALE GENOMIC DNA]</scope>
    <source>
        <strain evidence="2 3">9006-11</strain>
    </source>
</reference>
<dbReference type="EMBL" id="LUGG01000002">
    <property type="protein sequence ID" value="OBZ77902.1"/>
    <property type="molecule type" value="Genomic_DNA"/>
</dbReference>